<dbReference type="PANTHER" id="PTHR44942">
    <property type="entry name" value="METHYLTRANSF_11 DOMAIN-CONTAINING PROTEIN"/>
    <property type="match status" value="1"/>
</dbReference>
<gene>
    <name evidence="4" type="ORF">MHL29_14350</name>
</gene>
<name>A0ABS9Q5C4_9MICO</name>
<feature type="domain" description="Methyltransferase type 12" evidence="3">
    <location>
        <begin position="42"/>
        <end position="130"/>
    </location>
</feature>
<reference evidence="4 5" key="1">
    <citation type="submission" date="2022-02" db="EMBL/GenBank/DDBJ databases">
        <title>Uncovering new skin microbiome diversity through culturing and metagenomics.</title>
        <authorList>
            <person name="Conlan S."/>
            <person name="Deming C."/>
            <person name="Nisc Comparative Sequencing Program N."/>
            <person name="Segre J.A."/>
        </authorList>
    </citation>
    <scope>NUCLEOTIDE SEQUENCE [LARGE SCALE GENOMIC DNA]</scope>
    <source>
        <strain evidence="4 5">ACRQZ</strain>
    </source>
</reference>
<dbReference type="SUPFAM" id="SSF53335">
    <property type="entry name" value="S-adenosyl-L-methionine-dependent methyltransferases"/>
    <property type="match status" value="1"/>
</dbReference>
<dbReference type="Pfam" id="PF08242">
    <property type="entry name" value="Methyltransf_12"/>
    <property type="match status" value="1"/>
</dbReference>
<dbReference type="CDD" id="cd02440">
    <property type="entry name" value="AdoMet_MTases"/>
    <property type="match status" value="1"/>
</dbReference>
<keyword evidence="2" id="KW-0808">Transferase</keyword>
<dbReference type="InterPro" id="IPR013217">
    <property type="entry name" value="Methyltransf_12"/>
</dbReference>
<evidence type="ECO:0000313" key="4">
    <source>
        <dbReference type="EMBL" id="MCG7323063.1"/>
    </source>
</evidence>
<dbReference type="InterPro" id="IPR051052">
    <property type="entry name" value="Diverse_substrate_MTase"/>
</dbReference>
<dbReference type="Gene3D" id="3.40.50.150">
    <property type="entry name" value="Vaccinia Virus protein VP39"/>
    <property type="match status" value="1"/>
</dbReference>
<dbReference type="EMBL" id="JAKRCV010000056">
    <property type="protein sequence ID" value="MCG7323063.1"/>
    <property type="molecule type" value="Genomic_DNA"/>
</dbReference>
<protein>
    <submittedName>
        <fullName evidence="4">Class I SAM-dependent methyltransferase</fullName>
    </submittedName>
</protein>
<accession>A0ABS9Q5C4</accession>
<dbReference type="InterPro" id="IPR029063">
    <property type="entry name" value="SAM-dependent_MTases_sf"/>
</dbReference>
<dbReference type="GO" id="GO:0008168">
    <property type="term" value="F:methyltransferase activity"/>
    <property type="evidence" value="ECO:0007669"/>
    <property type="project" value="UniProtKB-KW"/>
</dbReference>
<keyword evidence="5" id="KW-1185">Reference proteome</keyword>
<dbReference type="GO" id="GO:0032259">
    <property type="term" value="P:methylation"/>
    <property type="evidence" value="ECO:0007669"/>
    <property type="project" value="UniProtKB-KW"/>
</dbReference>
<comment type="caution">
    <text evidence="4">The sequence shown here is derived from an EMBL/GenBank/DDBJ whole genome shotgun (WGS) entry which is preliminary data.</text>
</comment>
<proteinExistence type="predicted"/>
<dbReference type="RefSeq" id="WP_239265572.1">
    <property type="nucleotide sequence ID" value="NZ_JAKRCV010000056.1"/>
</dbReference>
<evidence type="ECO:0000259" key="3">
    <source>
        <dbReference type="Pfam" id="PF08242"/>
    </source>
</evidence>
<evidence type="ECO:0000256" key="2">
    <source>
        <dbReference type="ARBA" id="ARBA00022679"/>
    </source>
</evidence>
<organism evidence="4 5">
    <name type="scientific">Arsenicicoccus bolidensis</name>
    <dbReference type="NCBI Taxonomy" id="229480"/>
    <lineage>
        <taxon>Bacteria</taxon>
        <taxon>Bacillati</taxon>
        <taxon>Actinomycetota</taxon>
        <taxon>Actinomycetes</taxon>
        <taxon>Micrococcales</taxon>
        <taxon>Intrasporangiaceae</taxon>
        <taxon>Arsenicicoccus</taxon>
    </lineage>
</organism>
<sequence>MTERALSFGRVAQAYERCRPGYPDELYDLISGYADAPIRTALEIGAGTGKATRLLARHGVAVTATEPDPAMLAELRRQVPDTVTAVQATLEEVTPGPSYDLVLAAASLHWTQPDGRWSRIAGLLRPGGVFAAFGGAMRLADPTVEEAVEAARAPFLASDDISTQDGEDGMRWPGTELRARPELGDVVQHEIPRRFSTSAEGYIGYLTTVSAYLALPDPRPALAAIRRVLPARVEFVADITVHLARACAPRA</sequence>
<dbReference type="Proteomes" id="UP001521931">
    <property type="component" value="Unassembled WGS sequence"/>
</dbReference>
<evidence type="ECO:0000313" key="5">
    <source>
        <dbReference type="Proteomes" id="UP001521931"/>
    </source>
</evidence>
<keyword evidence="1 4" id="KW-0489">Methyltransferase</keyword>
<evidence type="ECO:0000256" key="1">
    <source>
        <dbReference type="ARBA" id="ARBA00022603"/>
    </source>
</evidence>
<dbReference type="PANTHER" id="PTHR44942:SF4">
    <property type="entry name" value="METHYLTRANSFERASE TYPE 11 DOMAIN-CONTAINING PROTEIN"/>
    <property type="match status" value="1"/>
</dbReference>